<dbReference type="GO" id="GO:0106388">
    <property type="term" value="F:rRNA small subunit aminocarboxypropyltransferase activity"/>
    <property type="evidence" value="ECO:0007669"/>
    <property type="project" value="UniProtKB-EC"/>
</dbReference>
<reference evidence="10" key="1">
    <citation type="submission" date="2021-03" db="EMBL/GenBank/DDBJ databases">
        <authorList>
            <person name="Bekaert M."/>
        </authorList>
    </citation>
    <scope>NUCLEOTIDE SEQUENCE</scope>
</reference>
<evidence type="ECO:0000313" key="10">
    <source>
        <dbReference type="EMBL" id="CAG2206577.1"/>
    </source>
</evidence>
<keyword evidence="5 6" id="KW-0949">S-adenosyl-L-methionine</keyword>
<feature type="domain" description="16S/18S rRNA aminocarboxypropyltransferase Tsr3 C-terminal" evidence="8">
    <location>
        <begin position="101"/>
        <end position="227"/>
    </location>
</feature>
<feature type="binding site" evidence="6">
    <location>
        <position position="127"/>
    </location>
    <ligand>
        <name>S-adenosyl-L-methionine</name>
        <dbReference type="ChEBI" id="CHEBI:59789"/>
    </ligand>
</feature>
<evidence type="ECO:0000313" key="11">
    <source>
        <dbReference type="Proteomes" id="UP000683360"/>
    </source>
</evidence>
<keyword evidence="1" id="KW-0963">Cytoplasm</keyword>
<name>A0A8S3RII4_MYTED</name>
<accession>A0A8S3RII4</accession>
<dbReference type="PANTHER" id="PTHR20426:SF0">
    <property type="entry name" value="18S RRNA AMINOCARBOXYPROPYLTRANSFERASE"/>
    <property type="match status" value="1"/>
</dbReference>
<dbReference type="GO" id="GO:1904047">
    <property type="term" value="F:S-adenosyl-L-methionine binding"/>
    <property type="evidence" value="ECO:0007669"/>
    <property type="project" value="UniProtKB-UniRule"/>
</dbReference>
<evidence type="ECO:0000256" key="5">
    <source>
        <dbReference type="ARBA" id="ARBA00022691"/>
    </source>
</evidence>
<comment type="catalytic activity">
    <reaction evidence="6">
        <text>an N(1)-methylpseudouridine in rRNA + S-adenosyl-L-methionine = N(1)-methyl-N(3)-[(3S)-3-amino-3-carboxypropyl]pseudouridine in rRNA + S-methyl-5'-thioadenosine + H(+)</text>
        <dbReference type="Rhea" id="RHEA:63296"/>
        <dbReference type="Rhea" id="RHEA-COMP:11634"/>
        <dbReference type="Rhea" id="RHEA-COMP:16310"/>
        <dbReference type="ChEBI" id="CHEBI:15378"/>
        <dbReference type="ChEBI" id="CHEBI:17509"/>
        <dbReference type="ChEBI" id="CHEBI:59789"/>
        <dbReference type="ChEBI" id="CHEBI:74890"/>
        <dbReference type="ChEBI" id="CHEBI:146234"/>
        <dbReference type="EC" id="2.5.1.157"/>
    </reaction>
</comment>
<keyword evidence="11" id="KW-1185">Reference proteome</keyword>
<feature type="compositionally biased region" description="Basic and acidic residues" evidence="7">
    <location>
        <begin position="281"/>
        <end position="294"/>
    </location>
</feature>
<dbReference type="InterPro" id="IPR007177">
    <property type="entry name" value="Tsr3_C"/>
</dbReference>
<organism evidence="10 11">
    <name type="scientific">Mytilus edulis</name>
    <name type="common">Blue mussel</name>
    <dbReference type="NCBI Taxonomy" id="6550"/>
    <lineage>
        <taxon>Eukaryota</taxon>
        <taxon>Metazoa</taxon>
        <taxon>Spiralia</taxon>
        <taxon>Lophotrochozoa</taxon>
        <taxon>Mollusca</taxon>
        <taxon>Bivalvia</taxon>
        <taxon>Autobranchia</taxon>
        <taxon>Pteriomorphia</taxon>
        <taxon>Mytilida</taxon>
        <taxon>Mytiloidea</taxon>
        <taxon>Mytilidae</taxon>
        <taxon>Mytilinae</taxon>
        <taxon>Mytilus</taxon>
    </lineage>
</organism>
<dbReference type="PANTHER" id="PTHR20426">
    <property type="entry name" value="RIBOSOME BIOGENESIS PROTEIN TSR3 HOMOLOG"/>
    <property type="match status" value="1"/>
</dbReference>
<comment type="caution">
    <text evidence="10">The sequence shown here is derived from an EMBL/GenBank/DDBJ whole genome shotgun (WGS) entry which is preliminary data.</text>
</comment>
<dbReference type="Pfam" id="PF04068">
    <property type="entry name" value="Fer4_RLI"/>
    <property type="match status" value="1"/>
</dbReference>
<evidence type="ECO:0000256" key="2">
    <source>
        <dbReference type="ARBA" id="ARBA00022517"/>
    </source>
</evidence>
<evidence type="ECO:0000256" key="7">
    <source>
        <dbReference type="SAM" id="MobiDB-lite"/>
    </source>
</evidence>
<dbReference type="NCBIfam" id="NF002621">
    <property type="entry name" value="PRK02287.1"/>
    <property type="match status" value="1"/>
</dbReference>
<feature type="region of interest" description="Disordered" evidence="7">
    <location>
        <begin position="1"/>
        <end position="38"/>
    </location>
</feature>
<dbReference type="EMBL" id="CAJPWZ010001055">
    <property type="protein sequence ID" value="CAG2206577.1"/>
    <property type="molecule type" value="Genomic_DNA"/>
</dbReference>
<evidence type="ECO:0000256" key="1">
    <source>
        <dbReference type="ARBA" id="ARBA00022490"/>
    </source>
</evidence>
<dbReference type="GO" id="GO:0000455">
    <property type="term" value="P:enzyme-directed rRNA pseudouridine synthesis"/>
    <property type="evidence" value="ECO:0007669"/>
    <property type="project" value="UniProtKB-UniRule"/>
</dbReference>
<comment type="function">
    <text evidence="6">Aminocarboxypropyltransferase that catalyzes the aminocarboxypropyl transfer on pseudouridine in 18S rRNA. It constitutes the last step in biosynthesis of the hypermodified N1-methyl-N3-(3-amino-3-carboxypropyl) pseudouridine (m1acp3-Psi).</text>
</comment>
<dbReference type="OrthoDB" id="10262062at2759"/>
<gene>
    <name evidence="10" type="ORF">MEDL_20884</name>
</gene>
<evidence type="ECO:0000259" key="8">
    <source>
        <dbReference type="Pfam" id="PF04034"/>
    </source>
</evidence>
<sequence length="343" mass="39172">MGKSYRQKNHGDKSENKRKERQRDRQKSEIDFLPDAEDGYAYGFQGNQDENETNDQVEFKFPCPLAMWDLEHCDPKKCSGRKLSRFGLVRTLKLKQKFGGLILSPMGQKCVSPEDRDIITQHGLAVVDCSWNKLEETPFAKMKGGYPRLLPYLVATNPVNYGRPCKLSCVEAFAAAFYLTGYKDLGSRLLDRFKWGHNFYEVNEELLEKYLTCKNSIEVVAAQDAYLEQITKESAERKLEDLTDIDMSLDGYNPNRCQWPPSESSEEESSEEESEEEQDNEDSKKSDSDPETKDSTSISETNDSVKLLTENSKDNPVENCGEKSNTDDRNVQSNLNKLTLNDD</sequence>
<proteinExistence type="inferred from homology"/>
<feature type="compositionally biased region" description="Acidic residues" evidence="7">
    <location>
        <begin position="264"/>
        <end position="280"/>
    </location>
</feature>
<evidence type="ECO:0000256" key="6">
    <source>
        <dbReference type="HAMAP-Rule" id="MF_03146"/>
    </source>
</evidence>
<protein>
    <recommendedName>
        <fullName evidence="6">18S rRNA aminocarboxypropyltransferase</fullName>
        <ecNumber evidence="6">2.5.1.157</ecNumber>
    </recommendedName>
</protein>
<evidence type="ECO:0000256" key="3">
    <source>
        <dbReference type="ARBA" id="ARBA00022552"/>
    </source>
</evidence>
<comment type="similarity">
    <text evidence="6">Belongs to the TDD superfamily. TSR3 family.</text>
</comment>
<dbReference type="AlphaFoldDB" id="A0A8S3RII4"/>
<feature type="domain" description="RNase L inhibitor RLI-like possible metal-binding" evidence="9">
    <location>
        <begin position="64"/>
        <end position="97"/>
    </location>
</feature>
<feature type="compositionally biased region" description="Basic and acidic residues" evidence="7">
    <location>
        <begin position="9"/>
        <end position="30"/>
    </location>
</feature>
<feature type="binding site" evidence="6">
    <location>
        <position position="150"/>
    </location>
    <ligand>
        <name>S-adenosyl-L-methionine</name>
        <dbReference type="ChEBI" id="CHEBI:59789"/>
    </ligand>
</feature>
<keyword evidence="3 6" id="KW-0698">rRNA processing</keyword>
<dbReference type="HAMAP" id="MF_01116">
    <property type="entry name" value="TSR3"/>
    <property type="match status" value="1"/>
</dbReference>
<keyword evidence="4 6" id="KW-0808">Transferase</keyword>
<dbReference type="Proteomes" id="UP000683360">
    <property type="component" value="Unassembled WGS sequence"/>
</dbReference>
<dbReference type="Pfam" id="PF04034">
    <property type="entry name" value="Ribo_biogen_C"/>
    <property type="match status" value="1"/>
</dbReference>
<feature type="region of interest" description="Disordered" evidence="7">
    <location>
        <begin position="249"/>
        <end position="343"/>
    </location>
</feature>
<feature type="compositionally biased region" description="Basic and acidic residues" evidence="7">
    <location>
        <begin position="311"/>
        <end position="330"/>
    </location>
</feature>
<feature type="binding site" evidence="6">
    <location>
        <position position="79"/>
    </location>
    <ligand>
        <name>S-adenosyl-L-methionine</name>
        <dbReference type="ChEBI" id="CHEBI:59789"/>
    </ligand>
</feature>
<dbReference type="GO" id="GO:0030490">
    <property type="term" value="P:maturation of SSU-rRNA"/>
    <property type="evidence" value="ECO:0007669"/>
    <property type="project" value="TreeGrafter"/>
</dbReference>
<evidence type="ECO:0000256" key="4">
    <source>
        <dbReference type="ARBA" id="ARBA00022679"/>
    </source>
</evidence>
<feature type="compositionally biased region" description="Polar residues" evidence="7">
    <location>
        <begin position="331"/>
        <end position="343"/>
    </location>
</feature>
<dbReference type="InterPro" id="IPR007209">
    <property type="entry name" value="RNaseL-inhib-like_metal-bd_dom"/>
</dbReference>
<keyword evidence="2 6" id="KW-0690">Ribosome biogenesis</keyword>
<comment type="caution">
    <text evidence="6">Lacks conserved residue(s) required for the propagation of feature annotation.</text>
</comment>
<dbReference type="EC" id="2.5.1.157" evidence="6"/>
<dbReference type="InterPro" id="IPR022968">
    <property type="entry name" value="Tsr3-like"/>
</dbReference>
<evidence type="ECO:0000259" key="9">
    <source>
        <dbReference type="Pfam" id="PF04068"/>
    </source>
</evidence>